<dbReference type="eggNOG" id="COG1284">
    <property type="taxonomic scope" value="Bacteria"/>
</dbReference>
<dbReference type="Pfam" id="PF10035">
    <property type="entry name" value="DUF2179"/>
    <property type="match status" value="1"/>
</dbReference>
<comment type="subcellular location">
    <subcellularLocation>
        <location evidence="1">Cell membrane</location>
        <topology evidence="1">Multi-pass membrane protein</topology>
    </subcellularLocation>
</comment>
<evidence type="ECO:0000313" key="9">
    <source>
        <dbReference type="Proteomes" id="UP000008812"/>
    </source>
</evidence>
<reference evidence="8 9" key="1">
    <citation type="journal article" date="2008" name="Infect. Immun.">
        <title>Genome of Mycoplasma arthritidis.</title>
        <authorList>
            <person name="Dybvig K."/>
            <person name="Zuhua C."/>
            <person name="Lao P."/>
            <person name="Jordan D.S."/>
            <person name="French C.T."/>
            <person name="Tu A.H."/>
            <person name="Loraine A.E."/>
        </authorList>
    </citation>
    <scope>NUCLEOTIDE SEQUENCE [LARGE SCALE GENOMIC DNA]</scope>
    <source>
        <strain evidence="8 9">158L3-1</strain>
    </source>
</reference>
<dbReference type="RefSeq" id="WP_012498411.1">
    <property type="nucleotide sequence ID" value="NC_011025.1"/>
</dbReference>
<dbReference type="GO" id="GO:0005886">
    <property type="term" value="C:plasma membrane"/>
    <property type="evidence" value="ECO:0007669"/>
    <property type="project" value="UniProtKB-SubCell"/>
</dbReference>
<evidence type="ECO:0000313" key="8">
    <source>
        <dbReference type="EMBL" id="ACF07454.1"/>
    </source>
</evidence>
<keyword evidence="2" id="KW-1003">Cell membrane</keyword>
<dbReference type="InterPro" id="IPR015867">
    <property type="entry name" value="N-reg_PII/ATP_PRibTrfase_C"/>
</dbReference>
<protein>
    <submittedName>
        <fullName evidence="8">ABC transporter permease protein</fullName>
    </submittedName>
</protein>
<evidence type="ECO:0000256" key="6">
    <source>
        <dbReference type="SAM" id="Phobius"/>
    </source>
</evidence>
<evidence type="ECO:0000256" key="2">
    <source>
        <dbReference type="ARBA" id="ARBA00022475"/>
    </source>
</evidence>
<dbReference type="InterPro" id="IPR019264">
    <property type="entry name" value="DUF2179"/>
</dbReference>
<dbReference type="AlphaFoldDB" id="B3PN52"/>
<dbReference type="Gene3D" id="3.30.70.120">
    <property type="match status" value="1"/>
</dbReference>
<dbReference type="PANTHER" id="PTHR33545:SF5">
    <property type="entry name" value="UPF0750 MEMBRANE PROTEIN YITT"/>
    <property type="match status" value="1"/>
</dbReference>
<accession>B3PN52</accession>
<feature type="transmembrane region" description="Helical" evidence="6">
    <location>
        <begin position="35"/>
        <end position="53"/>
    </location>
</feature>
<evidence type="ECO:0000256" key="1">
    <source>
        <dbReference type="ARBA" id="ARBA00004651"/>
    </source>
</evidence>
<dbReference type="InterPro" id="IPR051461">
    <property type="entry name" value="UPF0750_membrane"/>
</dbReference>
<sequence>MRRKKQKQEININFANLNPYGVNIFNVWVKFPKKLFFIFLSALLYNVGVAIFLNKAATVASGVSALVQALTYTVSATAPYFAYIYFAINLPLIIIFWKKNSSLFMVMTLYWLIFQMVVQSFFLIPAVHNAFDKISFYYVNWTKDTPFKDLIPWDVYGTNYPPHVLPGVPNPTWPIIIYAIVGGLAAGASSGLAWKNSGSTAGSDIIVYYVSRVKKMGIGFISTIFALIIAAFSALLIGILEATGVIKNHPWNLASYLLRCISTLVYIFVYNGFVEILYPKYRKVKIEIYTKNPQKVIEHLKEIKYWHGYNYVDMTSGYTGENTTKIETMALYLEQSRIKAEISNIDPQAWIVVSTVNKIFGNFNTSKIDE</sequence>
<keyword evidence="3 6" id="KW-0812">Transmembrane</keyword>
<evidence type="ECO:0000256" key="5">
    <source>
        <dbReference type="ARBA" id="ARBA00023136"/>
    </source>
</evidence>
<proteinExistence type="predicted"/>
<keyword evidence="9" id="KW-1185">Reference proteome</keyword>
<feature type="transmembrane region" description="Helical" evidence="6">
    <location>
        <begin position="216"/>
        <end position="240"/>
    </location>
</feature>
<dbReference type="EMBL" id="CP001047">
    <property type="protein sequence ID" value="ACF07454.1"/>
    <property type="molecule type" value="Genomic_DNA"/>
</dbReference>
<feature type="transmembrane region" description="Helical" evidence="6">
    <location>
        <begin position="256"/>
        <end position="278"/>
    </location>
</feature>
<dbReference type="KEGG" id="mat:MARTH_orf688"/>
<feature type="transmembrane region" description="Helical" evidence="6">
    <location>
        <begin position="109"/>
        <end position="131"/>
    </location>
</feature>
<feature type="transmembrane region" description="Helical" evidence="6">
    <location>
        <begin position="175"/>
        <end position="195"/>
    </location>
</feature>
<dbReference type="HOGENOM" id="CLU_043038_2_0_14"/>
<keyword evidence="5 6" id="KW-0472">Membrane</keyword>
<dbReference type="PANTHER" id="PTHR33545">
    <property type="entry name" value="UPF0750 MEMBRANE PROTEIN YITT-RELATED"/>
    <property type="match status" value="1"/>
</dbReference>
<dbReference type="Pfam" id="PF02588">
    <property type="entry name" value="YitT_membrane"/>
    <property type="match status" value="1"/>
</dbReference>
<dbReference type="STRING" id="243272.MARTH_orf688"/>
<name>B3PN52_META1</name>
<organism evidence="8 9">
    <name type="scientific">Metamycoplasma arthritidis (strain 158L3-1)</name>
    <name type="common">Mycoplasma arthritidis</name>
    <dbReference type="NCBI Taxonomy" id="243272"/>
    <lineage>
        <taxon>Bacteria</taxon>
        <taxon>Bacillati</taxon>
        <taxon>Mycoplasmatota</taxon>
        <taxon>Mycoplasmoidales</taxon>
        <taxon>Metamycoplasmataceae</taxon>
        <taxon>Metamycoplasma</taxon>
    </lineage>
</organism>
<gene>
    <name evidence="8" type="ordered locus">MARTH_orf688</name>
</gene>
<feature type="transmembrane region" description="Helical" evidence="6">
    <location>
        <begin position="80"/>
        <end position="97"/>
    </location>
</feature>
<keyword evidence="4 6" id="KW-1133">Transmembrane helix</keyword>
<evidence type="ECO:0000259" key="7">
    <source>
        <dbReference type="Pfam" id="PF10035"/>
    </source>
</evidence>
<dbReference type="Proteomes" id="UP000008812">
    <property type="component" value="Chromosome"/>
</dbReference>
<evidence type="ECO:0000256" key="3">
    <source>
        <dbReference type="ARBA" id="ARBA00022692"/>
    </source>
</evidence>
<feature type="domain" description="DUF2179" evidence="7">
    <location>
        <begin position="307"/>
        <end position="361"/>
    </location>
</feature>
<dbReference type="InterPro" id="IPR003740">
    <property type="entry name" value="YitT"/>
</dbReference>
<evidence type="ECO:0000256" key="4">
    <source>
        <dbReference type="ARBA" id="ARBA00022989"/>
    </source>
</evidence>